<keyword evidence="9" id="KW-1185">Reference proteome</keyword>
<feature type="domain" description="HTH tetR-type" evidence="5">
    <location>
        <begin position="8"/>
        <end position="68"/>
    </location>
</feature>
<dbReference type="Gene3D" id="1.10.357.10">
    <property type="entry name" value="Tetracycline Repressor, domain 2"/>
    <property type="match status" value="1"/>
</dbReference>
<dbReference type="EMBL" id="SLUM01000003">
    <property type="protein sequence ID" value="TCL60728.1"/>
    <property type="molecule type" value="Genomic_DNA"/>
</dbReference>
<evidence type="ECO:0000256" key="3">
    <source>
        <dbReference type="ARBA" id="ARBA00023163"/>
    </source>
</evidence>
<dbReference type="PANTHER" id="PTHR47506">
    <property type="entry name" value="TRANSCRIPTIONAL REGULATORY PROTEIN"/>
    <property type="match status" value="1"/>
</dbReference>
<reference evidence="6" key="3">
    <citation type="submission" date="2023-06" db="EMBL/GenBank/DDBJ databases">
        <authorList>
            <person name="Zeman M."/>
            <person name="Kubasova T."/>
            <person name="Jahodarova E."/>
            <person name="Nykrynova M."/>
            <person name="Rychlik I."/>
        </authorList>
    </citation>
    <scope>NUCLEOTIDE SEQUENCE</scope>
    <source>
        <strain evidence="6">ET340</strain>
    </source>
</reference>
<dbReference type="AlphaFoldDB" id="A0A4R1R5I3"/>
<dbReference type="OrthoDB" id="9785164at2"/>
<evidence type="ECO:0000313" key="9">
    <source>
        <dbReference type="Proteomes" id="UP001529380"/>
    </source>
</evidence>
<dbReference type="EMBL" id="JAUDCL010000017">
    <property type="protein sequence ID" value="MDM8201605.1"/>
    <property type="molecule type" value="Genomic_DNA"/>
</dbReference>
<dbReference type="GO" id="GO:0003677">
    <property type="term" value="F:DNA binding"/>
    <property type="evidence" value="ECO:0007669"/>
    <property type="project" value="UniProtKB-UniRule"/>
</dbReference>
<comment type="caution">
    <text evidence="7">The sequence shown here is derived from an EMBL/GenBank/DDBJ whole genome shotgun (WGS) entry which is preliminary data.</text>
</comment>
<proteinExistence type="predicted"/>
<gene>
    <name evidence="7" type="ORF">EDD77_10349</name>
    <name evidence="6" type="ORF">QUW08_09935</name>
</gene>
<sequence>MRTAVKKNARRQELLEQIYPMIDQVGYENLTVRGICTSLGISTGTFYHYFPEKADLLLAFFAGIDDFYQQEVLPRFGPDEAANLDRFIHSYGVYCQRVGAGVCRCLTSAPAHDAKRNYLSESRPISRILEELMIRGAASGRFTCPFPPEQCARMVMISVRGHGSDWAKRGGEYDLIRSLDDYALLLRIALGCRP</sequence>
<evidence type="ECO:0000313" key="6">
    <source>
        <dbReference type="EMBL" id="MDM8201605.1"/>
    </source>
</evidence>
<evidence type="ECO:0000256" key="4">
    <source>
        <dbReference type="PROSITE-ProRule" id="PRU00335"/>
    </source>
</evidence>
<accession>A0A4R1R5I3</accession>
<reference evidence="6 9" key="2">
    <citation type="submission" date="2023-06" db="EMBL/GenBank/DDBJ databases">
        <title>Identification and characterization of horizontal gene transfer across gut microbiota members of farm animals based on homology search.</title>
        <authorList>
            <person name="Schwarzerova J."/>
            <person name="Nykrynova M."/>
            <person name="Jureckova K."/>
            <person name="Cejkova D."/>
            <person name="Rychlik I."/>
        </authorList>
    </citation>
    <scope>NUCLEOTIDE SEQUENCE [LARGE SCALE GENOMIC DNA]</scope>
    <source>
        <strain evidence="6 9">ET340</strain>
    </source>
</reference>
<evidence type="ECO:0000256" key="1">
    <source>
        <dbReference type="ARBA" id="ARBA00023015"/>
    </source>
</evidence>
<dbReference type="InterPro" id="IPR001647">
    <property type="entry name" value="HTH_TetR"/>
</dbReference>
<dbReference type="STRING" id="1650663.GCA_001486665_00311"/>
<name>A0A4R1R5I3_9FIRM</name>
<dbReference type="SUPFAM" id="SSF48498">
    <property type="entry name" value="Tetracyclin repressor-like, C-terminal domain"/>
    <property type="match status" value="1"/>
</dbReference>
<evidence type="ECO:0000256" key="2">
    <source>
        <dbReference type="ARBA" id="ARBA00023125"/>
    </source>
</evidence>
<dbReference type="RefSeq" id="WP_058962830.1">
    <property type="nucleotide sequence ID" value="NZ_CABKVM010000011.1"/>
</dbReference>
<feature type="DNA-binding region" description="H-T-H motif" evidence="4">
    <location>
        <begin position="31"/>
        <end position="50"/>
    </location>
</feature>
<dbReference type="InterPro" id="IPR036271">
    <property type="entry name" value="Tet_transcr_reg_TetR-rel_C_sf"/>
</dbReference>
<dbReference type="Proteomes" id="UP001529380">
    <property type="component" value="Unassembled WGS sequence"/>
</dbReference>
<evidence type="ECO:0000259" key="5">
    <source>
        <dbReference type="PROSITE" id="PS50977"/>
    </source>
</evidence>
<dbReference type="Proteomes" id="UP000295184">
    <property type="component" value="Unassembled WGS sequence"/>
</dbReference>
<dbReference type="PROSITE" id="PS50977">
    <property type="entry name" value="HTH_TETR_2"/>
    <property type="match status" value="1"/>
</dbReference>
<dbReference type="PANTHER" id="PTHR47506:SF6">
    <property type="entry name" value="HTH-TYPE TRANSCRIPTIONAL REPRESSOR NEMR"/>
    <property type="match status" value="1"/>
</dbReference>
<evidence type="ECO:0000313" key="7">
    <source>
        <dbReference type="EMBL" id="TCL60728.1"/>
    </source>
</evidence>
<keyword evidence="3" id="KW-0804">Transcription</keyword>
<dbReference type="InterPro" id="IPR009057">
    <property type="entry name" value="Homeodomain-like_sf"/>
</dbReference>
<protein>
    <submittedName>
        <fullName evidence="7">TetR family transcriptional regulator</fullName>
    </submittedName>
    <submittedName>
        <fullName evidence="6">TetR/AcrR family transcriptional regulator</fullName>
    </submittedName>
</protein>
<dbReference type="Pfam" id="PF00440">
    <property type="entry name" value="TetR_N"/>
    <property type="match status" value="1"/>
</dbReference>
<keyword evidence="2 4" id="KW-0238">DNA-binding</keyword>
<keyword evidence="1" id="KW-0805">Transcription regulation</keyword>
<evidence type="ECO:0000313" key="8">
    <source>
        <dbReference type="Proteomes" id="UP000295184"/>
    </source>
</evidence>
<dbReference type="GeneID" id="97381430"/>
<reference evidence="7 8" key="1">
    <citation type="submission" date="2019-03" db="EMBL/GenBank/DDBJ databases">
        <title>Genomic Encyclopedia of Type Strains, Phase IV (KMG-IV): sequencing the most valuable type-strain genomes for metagenomic binning, comparative biology and taxonomic classification.</title>
        <authorList>
            <person name="Goeker M."/>
        </authorList>
    </citation>
    <scope>NUCLEOTIDE SEQUENCE [LARGE SCALE GENOMIC DNA]</scope>
    <source>
        <strain evidence="7 8">DSM 100451</strain>
    </source>
</reference>
<dbReference type="SUPFAM" id="SSF46689">
    <property type="entry name" value="Homeodomain-like"/>
    <property type="match status" value="1"/>
</dbReference>
<organism evidence="7 8">
    <name type="scientific">Allofournierella massiliensis</name>
    <dbReference type="NCBI Taxonomy" id="1650663"/>
    <lineage>
        <taxon>Bacteria</taxon>
        <taxon>Bacillati</taxon>
        <taxon>Bacillota</taxon>
        <taxon>Clostridia</taxon>
        <taxon>Eubacteriales</taxon>
        <taxon>Oscillospiraceae</taxon>
        <taxon>Allofournierella</taxon>
    </lineage>
</organism>